<dbReference type="AlphaFoldDB" id="A0A7X0LL41"/>
<accession>A0A7X0LL41</accession>
<evidence type="ECO:0000313" key="10">
    <source>
        <dbReference type="EMBL" id="MBB6430246.1"/>
    </source>
</evidence>
<keyword evidence="3 9" id="KW-1003">Cell membrane</keyword>
<evidence type="ECO:0000313" key="11">
    <source>
        <dbReference type="Proteomes" id="UP000541810"/>
    </source>
</evidence>
<keyword evidence="7 9" id="KW-0811">Translocation</keyword>
<dbReference type="GO" id="GO:0005886">
    <property type="term" value="C:plasma membrane"/>
    <property type="evidence" value="ECO:0007669"/>
    <property type="project" value="UniProtKB-UniRule"/>
</dbReference>
<dbReference type="GO" id="GO:0043952">
    <property type="term" value="P:protein transport by the Sec complex"/>
    <property type="evidence" value="ECO:0007669"/>
    <property type="project" value="UniProtKB-UniRule"/>
</dbReference>
<dbReference type="PANTHER" id="PTHR33910:SF1">
    <property type="entry name" value="PROTEIN TRANSLOCASE SUBUNIT SECE"/>
    <property type="match status" value="1"/>
</dbReference>
<feature type="transmembrane region" description="Helical" evidence="9">
    <location>
        <begin position="12"/>
        <end position="35"/>
    </location>
</feature>
<dbReference type="PANTHER" id="PTHR33910">
    <property type="entry name" value="PROTEIN TRANSLOCASE SUBUNIT SECE"/>
    <property type="match status" value="1"/>
</dbReference>
<sequence length="136" mass="14804">MGLPIYKPGQGYWTRVLSAVGAGTLVLAGAAWIYAISPGFLPDANQLYYQAGLAVAIIVGFGMLIYFLLNKPNVVDFMIAVEAEMKKVNWPSKKEIVGSTWVVICGTFMFAGLLFLINFAFGWFFLQIGILAPTGN</sequence>
<dbReference type="Gene3D" id="1.20.5.1030">
    <property type="entry name" value="Preprotein translocase secy subunit"/>
    <property type="match status" value="1"/>
</dbReference>
<reference evidence="10 11" key="1">
    <citation type="submission" date="2020-08" db="EMBL/GenBank/DDBJ databases">
        <title>Genomic Encyclopedia of Type Strains, Phase IV (KMG-IV): sequencing the most valuable type-strain genomes for metagenomic binning, comparative biology and taxonomic classification.</title>
        <authorList>
            <person name="Goeker M."/>
        </authorList>
    </citation>
    <scope>NUCLEOTIDE SEQUENCE [LARGE SCALE GENOMIC DNA]</scope>
    <source>
        <strain evidence="10 11">DSM 103725</strain>
    </source>
</reference>
<dbReference type="InterPro" id="IPR005807">
    <property type="entry name" value="SecE_bac"/>
</dbReference>
<name>A0A7X0LL41_9BACT</name>
<keyword evidence="6 9" id="KW-1133">Transmembrane helix</keyword>
<evidence type="ECO:0000256" key="2">
    <source>
        <dbReference type="ARBA" id="ARBA00022448"/>
    </source>
</evidence>
<evidence type="ECO:0000256" key="6">
    <source>
        <dbReference type="ARBA" id="ARBA00022989"/>
    </source>
</evidence>
<comment type="caution">
    <text evidence="10">The sequence shown here is derived from an EMBL/GenBank/DDBJ whole genome shotgun (WGS) entry which is preliminary data.</text>
</comment>
<evidence type="ECO:0000256" key="3">
    <source>
        <dbReference type="ARBA" id="ARBA00022475"/>
    </source>
</evidence>
<comment type="caution">
    <text evidence="9">Lacks conserved residue(s) required for the propagation of feature annotation.</text>
</comment>
<keyword evidence="5 9" id="KW-0653">Protein transport</keyword>
<dbReference type="Proteomes" id="UP000541810">
    <property type="component" value="Unassembled WGS sequence"/>
</dbReference>
<keyword evidence="11" id="KW-1185">Reference proteome</keyword>
<comment type="similarity">
    <text evidence="9">Belongs to the SecE/SEC61-gamma family.</text>
</comment>
<comment type="function">
    <text evidence="9">Essential subunit of the Sec protein translocation channel SecYEG. Clamps together the 2 halves of SecY. May contact the channel plug during translocation.</text>
</comment>
<dbReference type="InterPro" id="IPR001901">
    <property type="entry name" value="Translocase_SecE/Sec61-g"/>
</dbReference>
<protein>
    <recommendedName>
        <fullName evidence="9">Protein translocase subunit SecE</fullName>
    </recommendedName>
</protein>
<feature type="transmembrane region" description="Helical" evidence="9">
    <location>
        <begin position="101"/>
        <end position="126"/>
    </location>
</feature>
<proteinExistence type="inferred from homology"/>
<evidence type="ECO:0000256" key="7">
    <source>
        <dbReference type="ARBA" id="ARBA00023010"/>
    </source>
</evidence>
<dbReference type="InterPro" id="IPR038379">
    <property type="entry name" value="SecE_sf"/>
</dbReference>
<dbReference type="Pfam" id="PF00584">
    <property type="entry name" value="SecE"/>
    <property type="match status" value="1"/>
</dbReference>
<dbReference type="NCBIfam" id="TIGR00964">
    <property type="entry name" value="secE_bact"/>
    <property type="match status" value="1"/>
</dbReference>
<dbReference type="GO" id="GO:0065002">
    <property type="term" value="P:intracellular protein transmembrane transport"/>
    <property type="evidence" value="ECO:0007669"/>
    <property type="project" value="UniProtKB-UniRule"/>
</dbReference>
<keyword evidence="8 9" id="KW-0472">Membrane</keyword>
<comment type="subcellular location">
    <subcellularLocation>
        <location evidence="1">Membrane</location>
    </subcellularLocation>
</comment>
<gene>
    <name evidence="9" type="primary">secE</name>
    <name evidence="10" type="ORF">HNQ40_002052</name>
</gene>
<dbReference type="GO" id="GO:0006605">
    <property type="term" value="P:protein targeting"/>
    <property type="evidence" value="ECO:0007669"/>
    <property type="project" value="UniProtKB-UniRule"/>
</dbReference>
<evidence type="ECO:0000256" key="5">
    <source>
        <dbReference type="ARBA" id="ARBA00022927"/>
    </source>
</evidence>
<feature type="transmembrane region" description="Helical" evidence="9">
    <location>
        <begin position="47"/>
        <end position="69"/>
    </location>
</feature>
<evidence type="ECO:0000256" key="1">
    <source>
        <dbReference type="ARBA" id="ARBA00004370"/>
    </source>
</evidence>
<comment type="subunit">
    <text evidence="9">Component of the Sec protein translocase complex. Heterotrimer consisting of SecY, SecE and SecG subunits. The heterotrimers can form oligomers, although 1 heterotrimer is thought to be able to translocate proteins. Interacts with the ribosome. Interacts with SecDF, and other proteins may be involved. Interacts with SecA.</text>
</comment>
<dbReference type="GO" id="GO:0009306">
    <property type="term" value="P:protein secretion"/>
    <property type="evidence" value="ECO:0007669"/>
    <property type="project" value="UniProtKB-UniRule"/>
</dbReference>
<keyword evidence="2 9" id="KW-0813">Transport</keyword>
<evidence type="ECO:0000256" key="9">
    <source>
        <dbReference type="HAMAP-Rule" id="MF_00422"/>
    </source>
</evidence>
<evidence type="ECO:0000256" key="4">
    <source>
        <dbReference type="ARBA" id="ARBA00022692"/>
    </source>
</evidence>
<organism evidence="10 11">
    <name type="scientific">Algisphaera agarilytica</name>
    <dbReference type="NCBI Taxonomy" id="1385975"/>
    <lineage>
        <taxon>Bacteria</taxon>
        <taxon>Pseudomonadati</taxon>
        <taxon>Planctomycetota</taxon>
        <taxon>Phycisphaerae</taxon>
        <taxon>Phycisphaerales</taxon>
        <taxon>Phycisphaeraceae</taxon>
        <taxon>Algisphaera</taxon>
    </lineage>
</organism>
<dbReference type="GO" id="GO:0008320">
    <property type="term" value="F:protein transmembrane transporter activity"/>
    <property type="evidence" value="ECO:0007669"/>
    <property type="project" value="UniProtKB-UniRule"/>
</dbReference>
<dbReference type="RefSeq" id="WP_184677776.1">
    <property type="nucleotide sequence ID" value="NZ_JACHGY010000001.1"/>
</dbReference>
<keyword evidence="4 9" id="KW-0812">Transmembrane</keyword>
<dbReference type="HAMAP" id="MF_00422">
    <property type="entry name" value="SecE"/>
    <property type="match status" value="1"/>
</dbReference>
<dbReference type="EMBL" id="JACHGY010000001">
    <property type="protein sequence ID" value="MBB6430246.1"/>
    <property type="molecule type" value="Genomic_DNA"/>
</dbReference>
<evidence type="ECO:0000256" key="8">
    <source>
        <dbReference type="ARBA" id="ARBA00023136"/>
    </source>
</evidence>